<gene>
    <name evidence="2" type="primary">Necator_chrV.g18780</name>
    <name evidence="2" type="ORF">RB195_013989</name>
</gene>
<protein>
    <submittedName>
        <fullName evidence="2">Uncharacterized protein</fullName>
    </submittedName>
</protein>
<reference evidence="2 3" key="1">
    <citation type="submission" date="2023-08" db="EMBL/GenBank/DDBJ databases">
        <title>A Necator americanus chromosomal reference genome.</title>
        <authorList>
            <person name="Ilik V."/>
            <person name="Petrzelkova K.J."/>
            <person name="Pardy F."/>
            <person name="Fuh T."/>
            <person name="Niatou-Singa F.S."/>
            <person name="Gouil Q."/>
            <person name="Baker L."/>
            <person name="Ritchie M.E."/>
            <person name="Jex A.R."/>
            <person name="Gazzola D."/>
            <person name="Li H."/>
            <person name="Toshio Fujiwara R."/>
            <person name="Zhan B."/>
            <person name="Aroian R.V."/>
            <person name="Pafco B."/>
            <person name="Schwarz E.M."/>
        </authorList>
    </citation>
    <scope>NUCLEOTIDE SEQUENCE [LARGE SCALE GENOMIC DNA]</scope>
    <source>
        <strain evidence="2 3">Aroian</strain>
        <tissue evidence="2">Whole animal</tissue>
    </source>
</reference>
<organism evidence="2 3">
    <name type="scientific">Necator americanus</name>
    <name type="common">Human hookworm</name>
    <dbReference type="NCBI Taxonomy" id="51031"/>
    <lineage>
        <taxon>Eukaryota</taxon>
        <taxon>Metazoa</taxon>
        <taxon>Ecdysozoa</taxon>
        <taxon>Nematoda</taxon>
        <taxon>Chromadorea</taxon>
        <taxon>Rhabditida</taxon>
        <taxon>Rhabditina</taxon>
        <taxon>Rhabditomorpha</taxon>
        <taxon>Strongyloidea</taxon>
        <taxon>Ancylostomatidae</taxon>
        <taxon>Bunostominae</taxon>
        <taxon>Necator</taxon>
    </lineage>
</organism>
<name>A0ABR1DY36_NECAM</name>
<sequence>MLQLCRSRSGNQDDERPDLRAGQKETNGLGTFKSIEDVVKGTKNIWLCAHLLSNIFLLWPTHRKRGFRKQEENAISVIERGTEKVMRVVTRFTQGKERIRIHSYITNRRSETPPHMLSKAKLVGPET</sequence>
<accession>A0ABR1DY36</accession>
<dbReference type="EMBL" id="JAVFWL010000005">
    <property type="protein sequence ID" value="KAK6755344.1"/>
    <property type="molecule type" value="Genomic_DNA"/>
</dbReference>
<keyword evidence="3" id="KW-1185">Reference proteome</keyword>
<dbReference type="Proteomes" id="UP001303046">
    <property type="component" value="Unassembled WGS sequence"/>
</dbReference>
<proteinExistence type="predicted"/>
<feature type="compositionally biased region" description="Polar residues" evidence="1">
    <location>
        <begin position="1"/>
        <end position="10"/>
    </location>
</feature>
<feature type="compositionally biased region" description="Basic and acidic residues" evidence="1">
    <location>
        <begin position="11"/>
        <end position="23"/>
    </location>
</feature>
<feature type="region of interest" description="Disordered" evidence="1">
    <location>
        <begin position="1"/>
        <end position="26"/>
    </location>
</feature>
<evidence type="ECO:0000313" key="2">
    <source>
        <dbReference type="EMBL" id="KAK6755344.1"/>
    </source>
</evidence>
<evidence type="ECO:0000256" key="1">
    <source>
        <dbReference type="SAM" id="MobiDB-lite"/>
    </source>
</evidence>
<evidence type="ECO:0000313" key="3">
    <source>
        <dbReference type="Proteomes" id="UP001303046"/>
    </source>
</evidence>
<comment type="caution">
    <text evidence="2">The sequence shown here is derived from an EMBL/GenBank/DDBJ whole genome shotgun (WGS) entry which is preliminary data.</text>
</comment>